<evidence type="ECO:0000256" key="2">
    <source>
        <dbReference type="SAM" id="SignalP"/>
    </source>
</evidence>
<reference evidence="3 4" key="1">
    <citation type="journal article" date="2015" name="Front. Microbiol.">
        <title>Genome sequence of the plant growth promoting endophytic yeast Rhodotorula graminis WP1.</title>
        <authorList>
            <person name="Firrincieli A."/>
            <person name="Otillar R."/>
            <person name="Salamov A."/>
            <person name="Schmutz J."/>
            <person name="Khan Z."/>
            <person name="Redman R.S."/>
            <person name="Fleck N.D."/>
            <person name="Lindquist E."/>
            <person name="Grigoriev I.V."/>
            <person name="Doty S.L."/>
        </authorList>
    </citation>
    <scope>NUCLEOTIDE SEQUENCE [LARGE SCALE GENOMIC DNA]</scope>
    <source>
        <strain evidence="3 4">WP1</strain>
    </source>
</reference>
<dbReference type="RefSeq" id="XP_018271139.1">
    <property type="nucleotide sequence ID" value="XM_018414448.1"/>
</dbReference>
<evidence type="ECO:0008006" key="5">
    <source>
        <dbReference type="Google" id="ProtNLM"/>
    </source>
</evidence>
<protein>
    <recommendedName>
        <fullName evidence="5">Extracellular membrane protein CFEM domain-containing protein</fullName>
    </recommendedName>
</protein>
<dbReference type="OMA" id="TTCATWL"/>
<name>A0A194S3K7_RHOGW</name>
<dbReference type="GeneID" id="28974896"/>
<evidence type="ECO:0000313" key="4">
    <source>
        <dbReference type="Proteomes" id="UP000053890"/>
    </source>
</evidence>
<gene>
    <name evidence="3" type="ORF">RHOBADRAFT_44606</name>
</gene>
<dbReference type="AlphaFoldDB" id="A0A194S3K7"/>
<dbReference type="Proteomes" id="UP000053890">
    <property type="component" value="Unassembled WGS sequence"/>
</dbReference>
<feature type="region of interest" description="Disordered" evidence="1">
    <location>
        <begin position="124"/>
        <end position="157"/>
    </location>
</feature>
<sequence>MLRLASTVVALVALSSLAAAQTAAEVDTEQQTLATVIPGSCSDVCGTWLSSLATCPGPTDDAGYSACVCDATFVSNFDTCAGCLATDLATSDAANAATASTAPADLSGYCAAAGTIVSTTSSDLVSSTETSTSSSTDLATSSSSVGPDSASSTTSTGTRTYSVQIPTITTPTVTFSATTSTVSLSSGASSMSTDNVVTVKLTEAGMPFPTQSKSGNAFVSGAQGAFERRSVVGALVALGAVAGAMMLA</sequence>
<keyword evidence="4" id="KW-1185">Reference proteome</keyword>
<dbReference type="EMBL" id="KQ474079">
    <property type="protein sequence ID" value="KPV75090.1"/>
    <property type="molecule type" value="Genomic_DNA"/>
</dbReference>
<feature type="signal peptide" evidence="2">
    <location>
        <begin position="1"/>
        <end position="20"/>
    </location>
</feature>
<dbReference type="OrthoDB" id="2529965at2759"/>
<proteinExistence type="predicted"/>
<accession>A0A194S3K7</accession>
<organism evidence="3 4">
    <name type="scientific">Rhodotorula graminis (strain WP1)</name>
    <dbReference type="NCBI Taxonomy" id="578459"/>
    <lineage>
        <taxon>Eukaryota</taxon>
        <taxon>Fungi</taxon>
        <taxon>Dikarya</taxon>
        <taxon>Basidiomycota</taxon>
        <taxon>Pucciniomycotina</taxon>
        <taxon>Microbotryomycetes</taxon>
        <taxon>Sporidiobolales</taxon>
        <taxon>Sporidiobolaceae</taxon>
        <taxon>Rhodotorula</taxon>
    </lineage>
</organism>
<evidence type="ECO:0000256" key="1">
    <source>
        <dbReference type="SAM" id="MobiDB-lite"/>
    </source>
</evidence>
<keyword evidence="2" id="KW-0732">Signal</keyword>
<evidence type="ECO:0000313" key="3">
    <source>
        <dbReference type="EMBL" id="KPV75090.1"/>
    </source>
</evidence>
<feature type="chain" id="PRO_5008265442" description="Extracellular membrane protein CFEM domain-containing protein" evidence="2">
    <location>
        <begin position="21"/>
        <end position="248"/>
    </location>
</feature>